<reference evidence="2" key="1">
    <citation type="submission" date="2020-08" db="EMBL/GenBank/DDBJ databases">
        <title>Multicomponent nature underlies the extraordinary mechanical properties of spider dragline silk.</title>
        <authorList>
            <person name="Kono N."/>
            <person name="Nakamura H."/>
            <person name="Mori M."/>
            <person name="Yoshida Y."/>
            <person name="Ohtoshi R."/>
            <person name="Malay A.D."/>
            <person name="Moran D.A.P."/>
            <person name="Tomita M."/>
            <person name="Numata K."/>
            <person name="Arakawa K."/>
        </authorList>
    </citation>
    <scope>NUCLEOTIDE SEQUENCE</scope>
</reference>
<evidence type="ECO:0000259" key="1">
    <source>
        <dbReference type="Pfam" id="PF13837"/>
    </source>
</evidence>
<name>A0A8X6NRW2_NEPPI</name>
<dbReference type="Pfam" id="PF13837">
    <property type="entry name" value="Myb_DNA-bind_4"/>
    <property type="match status" value="1"/>
</dbReference>
<dbReference type="EMBL" id="BMAW01107070">
    <property type="protein sequence ID" value="GFT27445.1"/>
    <property type="molecule type" value="Genomic_DNA"/>
</dbReference>
<dbReference type="PANTHER" id="PTHR31307:SF4">
    <property type="entry name" value="TRIHELIX TRANSCRIPTION FACTOR ASIL2"/>
    <property type="match status" value="1"/>
</dbReference>
<sequence length="137" mass="16048">MKSHWLIHEIKAGESAPLPLKAQSMISSRSKSIISKNGMGERRHVWTHHETLALIDTWEDKFNLLRCQRRTAHVHEEIRQALAALNIDKSIRQIVVKIDNMTQKYRKTKHTGKKNPTWAYFKRLDSFLGSPPQKIRR</sequence>
<dbReference type="PANTHER" id="PTHR31307">
    <property type="entry name" value="TRIHELIX TRANSCRIPTION FACTOR ASIL2"/>
    <property type="match status" value="1"/>
</dbReference>
<comment type="caution">
    <text evidence="2">The sequence shown here is derived from an EMBL/GenBank/DDBJ whole genome shotgun (WGS) entry which is preliminary data.</text>
</comment>
<evidence type="ECO:0000313" key="2">
    <source>
        <dbReference type="EMBL" id="GFT27445.1"/>
    </source>
</evidence>
<dbReference type="Gene3D" id="1.10.10.60">
    <property type="entry name" value="Homeodomain-like"/>
    <property type="match status" value="1"/>
</dbReference>
<proteinExistence type="predicted"/>
<keyword evidence="3" id="KW-1185">Reference proteome</keyword>
<dbReference type="InterPro" id="IPR044822">
    <property type="entry name" value="Myb_DNA-bind_4"/>
</dbReference>
<accession>A0A8X6NRW2</accession>
<dbReference type="Proteomes" id="UP000887013">
    <property type="component" value="Unassembled WGS sequence"/>
</dbReference>
<feature type="domain" description="Myb/SANT-like DNA-binding" evidence="1">
    <location>
        <begin position="43"/>
        <end position="126"/>
    </location>
</feature>
<protein>
    <recommendedName>
        <fullName evidence="1">Myb/SANT-like DNA-binding domain-containing protein</fullName>
    </recommendedName>
</protein>
<gene>
    <name evidence="2" type="primary">NCL1_28639</name>
    <name evidence="2" type="ORF">NPIL_127761</name>
</gene>
<organism evidence="2 3">
    <name type="scientific">Nephila pilipes</name>
    <name type="common">Giant wood spider</name>
    <name type="synonym">Nephila maculata</name>
    <dbReference type="NCBI Taxonomy" id="299642"/>
    <lineage>
        <taxon>Eukaryota</taxon>
        <taxon>Metazoa</taxon>
        <taxon>Ecdysozoa</taxon>
        <taxon>Arthropoda</taxon>
        <taxon>Chelicerata</taxon>
        <taxon>Arachnida</taxon>
        <taxon>Araneae</taxon>
        <taxon>Araneomorphae</taxon>
        <taxon>Entelegynae</taxon>
        <taxon>Araneoidea</taxon>
        <taxon>Nephilidae</taxon>
        <taxon>Nephila</taxon>
    </lineage>
</organism>
<dbReference type="AlphaFoldDB" id="A0A8X6NRW2"/>
<dbReference type="OrthoDB" id="6427940at2759"/>
<evidence type="ECO:0000313" key="3">
    <source>
        <dbReference type="Proteomes" id="UP000887013"/>
    </source>
</evidence>
<dbReference type="InterPro" id="IPR044823">
    <property type="entry name" value="ASIL1/2-like"/>
</dbReference>